<dbReference type="Proteomes" id="UP000294881">
    <property type="component" value="Unassembled WGS sequence"/>
</dbReference>
<feature type="active site" evidence="9">
    <location>
        <position position="162"/>
    </location>
</feature>
<evidence type="ECO:0000256" key="6">
    <source>
        <dbReference type="ARBA" id="ARBA00022801"/>
    </source>
</evidence>
<keyword evidence="5 9" id="KW-0064">Aspartyl protease</keyword>
<sequence length="190" mass="20140">MAAGDGPVSQTRDGQPEPGEMQGRAGMSPARLGVALAIIVLALDQASKLWLMFGADIANRPPMTLAPFLEFVLVWNRGISYGLFQMPHAVGRWGLVIGSVIATVLLSVWLARARTRLLAAGLGLIIGGAVGNLIDRIYWGAVVDFVHFHVGDFSWYVFNVADAAIVFGVIALLYDSFFGAGASPKGADSP</sequence>
<comment type="pathway">
    <text evidence="9">Protein modification; lipoprotein biosynthesis (signal peptide cleavage).</text>
</comment>
<evidence type="ECO:0000256" key="11">
    <source>
        <dbReference type="RuleBase" id="RU004181"/>
    </source>
</evidence>
<dbReference type="AlphaFoldDB" id="A0A4R2GXX0"/>
<name>A0A4R2GXX0_9HYPH</name>
<evidence type="ECO:0000256" key="7">
    <source>
        <dbReference type="ARBA" id="ARBA00022989"/>
    </source>
</evidence>
<dbReference type="EMBL" id="SLWL01000001">
    <property type="protein sequence ID" value="TCO16099.1"/>
    <property type="molecule type" value="Genomic_DNA"/>
</dbReference>
<dbReference type="PROSITE" id="PS00855">
    <property type="entry name" value="SPASE_II"/>
    <property type="match status" value="1"/>
</dbReference>
<keyword evidence="4 9" id="KW-0812">Transmembrane</keyword>
<evidence type="ECO:0000256" key="12">
    <source>
        <dbReference type="SAM" id="MobiDB-lite"/>
    </source>
</evidence>
<proteinExistence type="inferred from homology"/>
<keyword evidence="3 9" id="KW-0645">Protease</keyword>
<comment type="similarity">
    <text evidence="1 9 11">Belongs to the peptidase A8 family.</text>
</comment>
<evidence type="ECO:0000256" key="9">
    <source>
        <dbReference type="HAMAP-Rule" id="MF_00161"/>
    </source>
</evidence>
<feature type="transmembrane region" description="Helical" evidence="9">
    <location>
        <begin position="90"/>
        <end position="110"/>
    </location>
</feature>
<keyword evidence="6 9" id="KW-0378">Hydrolase</keyword>
<keyword evidence="14" id="KW-1185">Reference proteome</keyword>
<dbReference type="HAMAP" id="MF_00161">
    <property type="entry name" value="LspA"/>
    <property type="match status" value="1"/>
</dbReference>
<feature type="region of interest" description="Disordered" evidence="12">
    <location>
        <begin position="1"/>
        <end position="26"/>
    </location>
</feature>
<feature type="transmembrane region" description="Helical" evidence="9">
    <location>
        <begin position="117"/>
        <end position="134"/>
    </location>
</feature>
<evidence type="ECO:0000256" key="8">
    <source>
        <dbReference type="ARBA" id="ARBA00023136"/>
    </source>
</evidence>
<evidence type="ECO:0000256" key="5">
    <source>
        <dbReference type="ARBA" id="ARBA00022750"/>
    </source>
</evidence>
<gene>
    <name evidence="9" type="primary">lspA</name>
    <name evidence="13" type="ORF">EV666_101350</name>
</gene>
<dbReference type="Pfam" id="PF01252">
    <property type="entry name" value="Peptidase_A8"/>
    <property type="match status" value="1"/>
</dbReference>
<keyword evidence="7 9" id="KW-1133">Transmembrane helix</keyword>
<dbReference type="GO" id="GO:0005886">
    <property type="term" value="C:plasma membrane"/>
    <property type="evidence" value="ECO:0007669"/>
    <property type="project" value="UniProtKB-SubCell"/>
</dbReference>
<protein>
    <recommendedName>
        <fullName evidence="9">Lipoprotein signal peptidase</fullName>
        <ecNumber evidence="9">3.4.23.36</ecNumber>
    </recommendedName>
    <alternativeName>
        <fullName evidence="9">Prolipoprotein signal peptidase</fullName>
    </alternativeName>
    <alternativeName>
        <fullName evidence="9">Signal peptidase II</fullName>
        <shortName evidence="9">SPase II</shortName>
    </alternativeName>
</protein>
<dbReference type="PANTHER" id="PTHR33695">
    <property type="entry name" value="LIPOPROTEIN SIGNAL PEPTIDASE"/>
    <property type="match status" value="1"/>
</dbReference>
<evidence type="ECO:0000256" key="3">
    <source>
        <dbReference type="ARBA" id="ARBA00022670"/>
    </source>
</evidence>
<organism evidence="13 14">
    <name type="scientific">Camelimonas lactis</name>
    <dbReference type="NCBI Taxonomy" id="659006"/>
    <lineage>
        <taxon>Bacteria</taxon>
        <taxon>Pseudomonadati</taxon>
        <taxon>Pseudomonadota</taxon>
        <taxon>Alphaproteobacteria</taxon>
        <taxon>Hyphomicrobiales</taxon>
        <taxon>Chelatococcaceae</taxon>
        <taxon>Camelimonas</taxon>
    </lineage>
</organism>
<keyword evidence="8 9" id="KW-0472">Membrane</keyword>
<accession>A0A4R2GXX0</accession>
<feature type="transmembrane region" description="Helical" evidence="9">
    <location>
        <begin position="32"/>
        <end position="53"/>
    </location>
</feature>
<evidence type="ECO:0000256" key="1">
    <source>
        <dbReference type="ARBA" id="ARBA00006139"/>
    </source>
</evidence>
<dbReference type="InterPro" id="IPR001872">
    <property type="entry name" value="Peptidase_A8"/>
</dbReference>
<feature type="transmembrane region" description="Helical" evidence="9">
    <location>
        <begin position="154"/>
        <end position="174"/>
    </location>
</feature>
<dbReference type="GO" id="GO:0004190">
    <property type="term" value="F:aspartic-type endopeptidase activity"/>
    <property type="evidence" value="ECO:0007669"/>
    <property type="project" value="UniProtKB-UniRule"/>
</dbReference>
<keyword evidence="2 9" id="KW-1003">Cell membrane</keyword>
<comment type="caution">
    <text evidence="13">The sequence shown here is derived from an EMBL/GenBank/DDBJ whole genome shotgun (WGS) entry which is preliminary data.</text>
</comment>
<dbReference type="PRINTS" id="PR00781">
    <property type="entry name" value="LIPOSIGPTASE"/>
</dbReference>
<evidence type="ECO:0000256" key="4">
    <source>
        <dbReference type="ARBA" id="ARBA00022692"/>
    </source>
</evidence>
<dbReference type="NCBIfam" id="TIGR00077">
    <property type="entry name" value="lspA"/>
    <property type="match status" value="1"/>
</dbReference>
<evidence type="ECO:0000256" key="2">
    <source>
        <dbReference type="ARBA" id="ARBA00022475"/>
    </source>
</evidence>
<comment type="function">
    <text evidence="9 10">This protein specifically catalyzes the removal of signal peptides from prolipoproteins.</text>
</comment>
<dbReference type="EC" id="3.4.23.36" evidence="9"/>
<comment type="subcellular location">
    <subcellularLocation>
        <location evidence="9">Cell membrane</location>
        <topology evidence="9">Multi-pass membrane protein</topology>
    </subcellularLocation>
</comment>
<comment type="catalytic activity">
    <reaction evidence="9 10">
        <text>Release of signal peptides from bacterial membrane prolipoproteins. Hydrolyzes -Xaa-Yaa-Zaa-|-(S,diacylglyceryl)Cys-, in which Xaa is hydrophobic (preferably Leu), and Yaa (Ala or Ser) and Zaa (Gly or Ala) have small, neutral side chains.</text>
        <dbReference type="EC" id="3.4.23.36"/>
    </reaction>
</comment>
<evidence type="ECO:0000313" key="14">
    <source>
        <dbReference type="Proteomes" id="UP000294881"/>
    </source>
</evidence>
<evidence type="ECO:0000313" key="13">
    <source>
        <dbReference type="EMBL" id="TCO16099.1"/>
    </source>
</evidence>
<dbReference type="PANTHER" id="PTHR33695:SF1">
    <property type="entry name" value="LIPOPROTEIN SIGNAL PEPTIDASE"/>
    <property type="match status" value="1"/>
</dbReference>
<evidence type="ECO:0000256" key="10">
    <source>
        <dbReference type="RuleBase" id="RU000594"/>
    </source>
</evidence>
<dbReference type="UniPathway" id="UPA00665"/>
<dbReference type="GO" id="GO:0006508">
    <property type="term" value="P:proteolysis"/>
    <property type="evidence" value="ECO:0007669"/>
    <property type="project" value="UniProtKB-KW"/>
</dbReference>
<feature type="active site" evidence="9">
    <location>
        <position position="144"/>
    </location>
</feature>
<reference evidence="13 14" key="1">
    <citation type="submission" date="2019-03" db="EMBL/GenBank/DDBJ databases">
        <title>Genomic Encyclopedia of Type Strains, Phase IV (KMG-IV): sequencing the most valuable type-strain genomes for metagenomic binning, comparative biology and taxonomic classification.</title>
        <authorList>
            <person name="Goeker M."/>
        </authorList>
    </citation>
    <scope>NUCLEOTIDE SEQUENCE [LARGE SCALE GENOMIC DNA]</scope>
    <source>
        <strain evidence="13 14">DSM 22958</strain>
    </source>
</reference>